<evidence type="ECO:0000313" key="2">
    <source>
        <dbReference type="Proteomes" id="UP000772181"/>
    </source>
</evidence>
<proteinExistence type="predicted"/>
<protein>
    <submittedName>
        <fullName evidence="1">Uncharacterized protein</fullName>
    </submittedName>
</protein>
<reference evidence="1" key="1">
    <citation type="submission" date="2020-07" db="EMBL/GenBank/DDBJ databases">
        <title>Huge and variable diversity of episymbiotic CPR bacteria and DPANN archaea in groundwater ecosystems.</title>
        <authorList>
            <person name="He C.Y."/>
            <person name="Keren R."/>
            <person name="Whittaker M."/>
            <person name="Farag I.F."/>
            <person name="Doudna J."/>
            <person name="Cate J.H.D."/>
            <person name="Banfield J.F."/>
        </authorList>
    </citation>
    <scope>NUCLEOTIDE SEQUENCE</scope>
    <source>
        <strain evidence="1">NC_groundwater_1482_Ag_S-0.65um_47_24</strain>
    </source>
</reference>
<gene>
    <name evidence="1" type="ORF">HY730_04185</name>
</gene>
<comment type="caution">
    <text evidence="1">The sequence shown here is derived from an EMBL/GenBank/DDBJ whole genome shotgun (WGS) entry which is preliminary data.</text>
</comment>
<dbReference type="AlphaFoldDB" id="A0A933LPY7"/>
<evidence type="ECO:0000313" key="1">
    <source>
        <dbReference type="EMBL" id="MBI4595560.1"/>
    </source>
</evidence>
<accession>A0A933LPY7</accession>
<organism evidence="1 2">
    <name type="scientific">Tectimicrobiota bacterium</name>
    <dbReference type="NCBI Taxonomy" id="2528274"/>
    <lineage>
        <taxon>Bacteria</taxon>
        <taxon>Pseudomonadati</taxon>
        <taxon>Nitrospinota/Tectimicrobiota group</taxon>
        <taxon>Candidatus Tectimicrobiota</taxon>
    </lineage>
</organism>
<name>A0A933LPY7_UNCTE</name>
<dbReference type="EMBL" id="JACQWF010000189">
    <property type="protein sequence ID" value="MBI4595560.1"/>
    <property type="molecule type" value="Genomic_DNA"/>
</dbReference>
<dbReference type="Proteomes" id="UP000772181">
    <property type="component" value="Unassembled WGS sequence"/>
</dbReference>
<sequence>MGIEPLERWSGCPALTNPKWIVQYINWMEAKGKRPTMMSEWPRQWPNTLSRAPICWLAARCKCKPMGEIAHQRACPTTVIPDLIGK</sequence>